<evidence type="ECO:0000313" key="10">
    <source>
        <dbReference type="Proteomes" id="UP000004080"/>
    </source>
</evidence>
<comment type="similarity">
    <text evidence="2">Belongs to the binding-protein-dependent transport system permease family. FecCD subfamily.</text>
</comment>
<dbReference type="InterPro" id="IPR037294">
    <property type="entry name" value="ABC_BtuC-like"/>
</dbReference>
<comment type="subcellular location">
    <subcellularLocation>
        <location evidence="1">Cell membrane</location>
        <topology evidence="1">Multi-pass membrane protein</topology>
    </subcellularLocation>
</comment>
<dbReference type="eggNOG" id="COG0609">
    <property type="taxonomic scope" value="Bacteria"/>
</dbReference>
<feature type="transmembrane region" description="Helical" evidence="8">
    <location>
        <begin position="254"/>
        <end position="281"/>
    </location>
</feature>
<proteinExistence type="inferred from homology"/>
<dbReference type="InterPro" id="IPR000522">
    <property type="entry name" value="ABC_transptr_permease_BtuC"/>
</dbReference>
<dbReference type="GO" id="GO:0033214">
    <property type="term" value="P:siderophore-iron import into cell"/>
    <property type="evidence" value="ECO:0007669"/>
    <property type="project" value="TreeGrafter"/>
</dbReference>
<accession>I8UHK0</accession>
<gene>
    <name evidence="9" type="ORF">A374_05021</name>
</gene>
<dbReference type="Gene3D" id="1.10.3470.10">
    <property type="entry name" value="ABC transporter involved in vitamin B12 uptake, BtuC"/>
    <property type="match status" value="1"/>
</dbReference>
<evidence type="ECO:0000256" key="2">
    <source>
        <dbReference type="ARBA" id="ARBA00007935"/>
    </source>
</evidence>
<dbReference type="RefSeq" id="WP_007201103.1">
    <property type="nucleotide sequence ID" value="NZ_AKKV01000021.1"/>
</dbReference>
<evidence type="ECO:0000313" key="9">
    <source>
        <dbReference type="EMBL" id="EIT86298.1"/>
    </source>
</evidence>
<evidence type="ECO:0000256" key="6">
    <source>
        <dbReference type="ARBA" id="ARBA00022989"/>
    </source>
</evidence>
<feature type="transmembrane region" description="Helical" evidence="8">
    <location>
        <begin position="326"/>
        <end position="343"/>
    </location>
</feature>
<name>I8UHK0_9BACL</name>
<feature type="transmembrane region" description="Helical" evidence="8">
    <location>
        <begin position="108"/>
        <end position="126"/>
    </location>
</feature>
<dbReference type="Pfam" id="PF01032">
    <property type="entry name" value="FecCD"/>
    <property type="match status" value="1"/>
</dbReference>
<keyword evidence="5 8" id="KW-0812">Transmembrane</keyword>
<feature type="transmembrane region" description="Helical" evidence="8">
    <location>
        <begin position="165"/>
        <end position="191"/>
    </location>
</feature>
<reference evidence="9 10" key="1">
    <citation type="journal article" date="2012" name="J. Bacteriol.">
        <title>Genome of Bacillus macauensis ZFHKF-1, a Long-Chain-Forming Bacterium.</title>
        <authorList>
            <person name="Cai L."/>
            <person name="Zhang T."/>
        </authorList>
    </citation>
    <scope>NUCLEOTIDE SEQUENCE [LARGE SCALE GENOMIC DNA]</scope>
    <source>
        <strain evidence="9 10">ZFHKF-1</strain>
    </source>
</reference>
<feature type="transmembrane region" description="Helical" evidence="8">
    <location>
        <begin position="75"/>
        <end position="96"/>
    </location>
</feature>
<keyword evidence="10" id="KW-1185">Reference proteome</keyword>
<evidence type="ECO:0000256" key="7">
    <source>
        <dbReference type="ARBA" id="ARBA00023136"/>
    </source>
</evidence>
<evidence type="ECO:0000256" key="1">
    <source>
        <dbReference type="ARBA" id="ARBA00004651"/>
    </source>
</evidence>
<dbReference type="SUPFAM" id="SSF81345">
    <property type="entry name" value="ABC transporter involved in vitamin B12 uptake, BtuC"/>
    <property type="match status" value="1"/>
</dbReference>
<feature type="transmembrane region" description="Helical" evidence="8">
    <location>
        <begin position="211"/>
        <end position="228"/>
    </location>
</feature>
<dbReference type="PANTHER" id="PTHR30472:SF24">
    <property type="entry name" value="FERRIC ENTEROBACTIN TRANSPORT SYSTEM PERMEASE PROTEIN FEPG"/>
    <property type="match status" value="1"/>
</dbReference>
<keyword evidence="6 8" id="KW-1133">Transmembrane helix</keyword>
<dbReference type="PANTHER" id="PTHR30472">
    <property type="entry name" value="FERRIC ENTEROBACTIN TRANSPORT SYSTEM PERMEASE PROTEIN"/>
    <property type="match status" value="1"/>
</dbReference>
<sequence length="347" mass="35925">MKKFASIQTKKVSFLLHKKGLMVSLLLAIVVISAIVGSLSIGDTLLSPLEVIASLIGTGDPGTSLIVSEFRLPRILIATIAGAALALSGSILQGVVRNPLASPDMLGITHGAGLAAVAFITLFSSGRQLNVSIHYLPVAAVTGAILMAILIYILAWSKGISPVRFILIGVGLMSAAQALTSLMILLGPIYAASQATIWLTGSVNGSSWNDVMNLLPWFIVLLPLLVIITRQLNVQALGDDVAESVGHAVQKWRIALLLISTVLAGSAVAFAGAIGFVGLIAPHIARRLVGPSAGSLLPVASLLGSLLVVLADLAGRTLFAPMEVPAGVFTAAIGAPYFIYLLLKNHG</sequence>
<evidence type="ECO:0000256" key="3">
    <source>
        <dbReference type="ARBA" id="ARBA00022448"/>
    </source>
</evidence>
<dbReference type="OrthoDB" id="9811721at2"/>
<comment type="caution">
    <text evidence="9">The sequence shown here is derived from an EMBL/GenBank/DDBJ whole genome shotgun (WGS) entry which is preliminary data.</text>
</comment>
<feature type="transmembrane region" description="Helical" evidence="8">
    <location>
        <begin position="293"/>
        <end position="314"/>
    </location>
</feature>
<protein>
    <submittedName>
        <fullName evidence="9">ABC transporter integral membrane protein</fullName>
    </submittedName>
</protein>
<dbReference type="GO" id="GO:0005886">
    <property type="term" value="C:plasma membrane"/>
    <property type="evidence" value="ECO:0007669"/>
    <property type="project" value="UniProtKB-SubCell"/>
</dbReference>
<dbReference type="STRING" id="1196324.A374_05021"/>
<keyword evidence="4" id="KW-1003">Cell membrane</keyword>
<dbReference type="FunFam" id="1.10.3470.10:FF:000001">
    <property type="entry name" value="Vitamin B12 ABC transporter permease BtuC"/>
    <property type="match status" value="1"/>
</dbReference>
<keyword evidence="3" id="KW-0813">Transport</keyword>
<evidence type="ECO:0000256" key="4">
    <source>
        <dbReference type="ARBA" id="ARBA00022475"/>
    </source>
</evidence>
<keyword evidence="7 8" id="KW-0472">Membrane</keyword>
<dbReference type="Proteomes" id="UP000004080">
    <property type="component" value="Unassembled WGS sequence"/>
</dbReference>
<evidence type="ECO:0000256" key="8">
    <source>
        <dbReference type="SAM" id="Phobius"/>
    </source>
</evidence>
<organism evidence="9 10">
    <name type="scientific">Fictibacillus macauensis ZFHKF-1</name>
    <dbReference type="NCBI Taxonomy" id="1196324"/>
    <lineage>
        <taxon>Bacteria</taxon>
        <taxon>Bacillati</taxon>
        <taxon>Bacillota</taxon>
        <taxon>Bacilli</taxon>
        <taxon>Bacillales</taxon>
        <taxon>Fictibacillaceae</taxon>
        <taxon>Fictibacillus</taxon>
    </lineage>
</organism>
<dbReference type="AlphaFoldDB" id="I8UHK0"/>
<dbReference type="CDD" id="cd06550">
    <property type="entry name" value="TM_ABC_iron-siderophores_like"/>
    <property type="match status" value="1"/>
</dbReference>
<evidence type="ECO:0000256" key="5">
    <source>
        <dbReference type="ARBA" id="ARBA00022692"/>
    </source>
</evidence>
<dbReference type="PATRIC" id="fig|1196324.3.peg.1018"/>
<feature type="transmembrane region" description="Helical" evidence="8">
    <location>
        <begin position="21"/>
        <end position="41"/>
    </location>
</feature>
<feature type="transmembrane region" description="Helical" evidence="8">
    <location>
        <begin position="132"/>
        <end position="153"/>
    </location>
</feature>
<dbReference type="GO" id="GO:0022857">
    <property type="term" value="F:transmembrane transporter activity"/>
    <property type="evidence" value="ECO:0007669"/>
    <property type="project" value="InterPro"/>
</dbReference>
<dbReference type="EMBL" id="AKKV01000021">
    <property type="protein sequence ID" value="EIT86298.1"/>
    <property type="molecule type" value="Genomic_DNA"/>
</dbReference>